<evidence type="ECO:0008006" key="3">
    <source>
        <dbReference type="Google" id="ProtNLM"/>
    </source>
</evidence>
<dbReference type="Proteomes" id="UP001151760">
    <property type="component" value="Unassembled WGS sequence"/>
</dbReference>
<organism evidence="1 2">
    <name type="scientific">Tanacetum coccineum</name>
    <dbReference type="NCBI Taxonomy" id="301880"/>
    <lineage>
        <taxon>Eukaryota</taxon>
        <taxon>Viridiplantae</taxon>
        <taxon>Streptophyta</taxon>
        <taxon>Embryophyta</taxon>
        <taxon>Tracheophyta</taxon>
        <taxon>Spermatophyta</taxon>
        <taxon>Magnoliopsida</taxon>
        <taxon>eudicotyledons</taxon>
        <taxon>Gunneridae</taxon>
        <taxon>Pentapetalae</taxon>
        <taxon>asterids</taxon>
        <taxon>campanulids</taxon>
        <taxon>Asterales</taxon>
        <taxon>Asteraceae</taxon>
        <taxon>Asteroideae</taxon>
        <taxon>Anthemideae</taxon>
        <taxon>Anthemidinae</taxon>
        <taxon>Tanacetum</taxon>
    </lineage>
</organism>
<keyword evidence="2" id="KW-1185">Reference proteome</keyword>
<protein>
    <recommendedName>
        <fullName evidence="3">Retrotransposon gag domain-containing protein</fullName>
    </recommendedName>
</protein>
<reference evidence="1" key="2">
    <citation type="submission" date="2022-01" db="EMBL/GenBank/DDBJ databases">
        <authorList>
            <person name="Yamashiro T."/>
            <person name="Shiraishi A."/>
            <person name="Satake H."/>
            <person name="Nakayama K."/>
        </authorList>
    </citation>
    <scope>NUCLEOTIDE SEQUENCE</scope>
</reference>
<proteinExistence type="predicted"/>
<name>A0ABQ4XQP4_9ASTR</name>
<reference evidence="1" key="1">
    <citation type="journal article" date="2022" name="Int. J. Mol. Sci.">
        <title>Draft Genome of Tanacetum Coccineum: Genomic Comparison of Closely Related Tanacetum-Family Plants.</title>
        <authorList>
            <person name="Yamashiro T."/>
            <person name="Shiraishi A."/>
            <person name="Nakayama K."/>
            <person name="Satake H."/>
        </authorList>
    </citation>
    <scope>NUCLEOTIDE SEQUENCE</scope>
</reference>
<dbReference type="EMBL" id="BQNB010009697">
    <property type="protein sequence ID" value="GJS67137.1"/>
    <property type="molecule type" value="Genomic_DNA"/>
</dbReference>
<gene>
    <name evidence="1" type="ORF">Tco_0681701</name>
</gene>
<evidence type="ECO:0000313" key="1">
    <source>
        <dbReference type="EMBL" id="GJS67137.1"/>
    </source>
</evidence>
<evidence type="ECO:0000313" key="2">
    <source>
        <dbReference type="Proteomes" id="UP001151760"/>
    </source>
</evidence>
<accession>A0ABQ4XQP4</accession>
<comment type="caution">
    <text evidence="1">The sequence shown here is derived from an EMBL/GenBank/DDBJ whole genome shotgun (WGS) entry which is preliminary data.</text>
</comment>
<sequence>MREMEKINTWEELVNNFFSKFYPLSCASNYDKMCEDEEEGLDPLEFITWRNSKFKDHKKVDETTKHTLLYSWIEVGNNEGLMDKDISSDDDRDQTNSSMITKPEIKVGDEFLKILHDNSFNGMDGSDVTDHIAKVLKMTEWIKIPNVNKGELRLHVFLKSLSGDVEKWLSSEGTVTTWKELMDKFFHKYYPMSYAYKSKILDDLGHGTDYFEFLYWLASKFNNYWELDKNVKSGLWEFYVNGRTKLTIDDLVNYNQPCEESSGKTCSDLFFKPYLDAQDGKDIYEIIDRDYSPIPIPAHHDISNPDELCQTEEFTVVRYSIRSCEEFITVGPSKISTVEKTPGNMSCIYHELFNKKDRGWAITRTK</sequence>